<dbReference type="SUPFAM" id="SSF56719">
    <property type="entry name" value="Type II DNA topoisomerase"/>
    <property type="match status" value="1"/>
</dbReference>
<dbReference type="PRINTS" id="PR01158">
    <property type="entry name" value="TOPISMRASEII"/>
</dbReference>
<evidence type="ECO:0000256" key="1">
    <source>
        <dbReference type="ARBA" id="ARBA00000185"/>
    </source>
</evidence>
<dbReference type="SMART" id="SM00433">
    <property type="entry name" value="TOP2c"/>
    <property type="match status" value="1"/>
</dbReference>
<dbReference type="FunFam" id="3.40.50.670:FF:000001">
    <property type="entry name" value="DNA topoisomerase 2"/>
    <property type="match status" value="1"/>
</dbReference>
<comment type="catalytic activity">
    <reaction evidence="1">
        <text>ATP-dependent breakage, passage and rejoining of double-stranded DNA.</text>
        <dbReference type="EC" id="5.6.2.2"/>
    </reaction>
</comment>
<evidence type="ECO:0000256" key="7">
    <source>
        <dbReference type="ARBA" id="ARBA00022741"/>
    </source>
</evidence>
<dbReference type="PRINTS" id="PR00418">
    <property type="entry name" value="TPI2FAMILY"/>
</dbReference>
<dbReference type="PANTHER" id="PTHR10169">
    <property type="entry name" value="DNA TOPOISOMERASE/GYRASE"/>
    <property type="match status" value="1"/>
</dbReference>
<comment type="cofactor">
    <cofactor evidence="2">
        <name>Ca(2+)</name>
        <dbReference type="ChEBI" id="CHEBI:29108"/>
    </cofactor>
</comment>
<evidence type="ECO:0000256" key="8">
    <source>
        <dbReference type="ARBA" id="ARBA00022840"/>
    </source>
</evidence>
<dbReference type="Gene3D" id="3.30.1360.40">
    <property type="match status" value="1"/>
</dbReference>
<dbReference type="InterPro" id="IPR002205">
    <property type="entry name" value="Topo_IIA_dom_A"/>
</dbReference>
<dbReference type="InterPro" id="IPR013760">
    <property type="entry name" value="Topo_IIA-like_dom_sf"/>
</dbReference>
<evidence type="ECO:0000256" key="4">
    <source>
        <dbReference type="ARBA" id="ARBA00011080"/>
    </source>
</evidence>
<evidence type="ECO:0000256" key="10">
    <source>
        <dbReference type="ARBA" id="ARBA00023029"/>
    </source>
</evidence>
<dbReference type="Gene3D" id="3.30.1490.30">
    <property type="match status" value="1"/>
</dbReference>
<dbReference type="InterPro" id="IPR014721">
    <property type="entry name" value="Ribsml_uS5_D2-typ_fold_subgr"/>
</dbReference>
<evidence type="ECO:0000259" key="14">
    <source>
        <dbReference type="PROSITE" id="PS52040"/>
    </source>
</evidence>
<evidence type="ECO:0000256" key="3">
    <source>
        <dbReference type="ARBA" id="ARBA00001946"/>
    </source>
</evidence>
<dbReference type="InterPro" id="IPR006171">
    <property type="entry name" value="TOPRIM_dom"/>
</dbReference>
<dbReference type="GO" id="GO:0003677">
    <property type="term" value="F:DNA binding"/>
    <property type="evidence" value="ECO:0007669"/>
    <property type="project" value="UniProtKB-KW"/>
</dbReference>
<keyword evidence="9" id="KW-0460">Magnesium</keyword>
<keyword evidence="8" id="KW-0067">ATP-binding</keyword>
<dbReference type="InterPro" id="IPR036890">
    <property type="entry name" value="HATPase_C_sf"/>
</dbReference>
<dbReference type="GO" id="GO:0003918">
    <property type="term" value="F:DNA topoisomerase type II (double strand cut, ATP-hydrolyzing) activity"/>
    <property type="evidence" value="ECO:0007669"/>
    <property type="project" value="UniProtKB-EC"/>
</dbReference>
<dbReference type="GO" id="GO:0000819">
    <property type="term" value="P:sister chromatid segregation"/>
    <property type="evidence" value="ECO:0007669"/>
    <property type="project" value="TreeGrafter"/>
</dbReference>
<dbReference type="CDD" id="cd03481">
    <property type="entry name" value="TopoIIA_Trans_ScTopoIIA"/>
    <property type="match status" value="1"/>
</dbReference>
<dbReference type="SUPFAM" id="SSF54211">
    <property type="entry name" value="Ribosomal protein S5 domain 2-like"/>
    <property type="match status" value="1"/>
</dbReference>
<dbReference type="InterPro" id="IPR013759">
    <property type="entry name" value="Topo_IIA_B_C"/>
</dbReference>
<comment type="similarity">
    <text evidence="4">Belongs to the type II topoisomerase family.</text>
</comment>
<name>A0A6C0K8L5_9ZZZZ</name>
<evidence type="ECO:0000313" key="15">
    <source>
        <dbReference type="EMBL" id="QHU13501.1"/>
    </source>
</evidence>
<feature type="domain" description="Topo IIA-type catalytic" evidence="14">
    <location>
        <begin position="728"/>
        <end position="1191"/>
    </location>
</feature>
<dbReference type="PANTHER" id="PTHR10169:SF38">
    <property type="entry name" value="DNA TOPOISOMERASE 2"/>
    <property type="match status" value="1"/>
</dbReference>
<dbReference type="GO" id="GO:0005524">
    <property type="term" value="F:ATP binding"/>
    <property type="evidence" value="ECO:0007669"/>
    <property type="project" value="UniProtKB-KW"/>
</dbReference>
<dbReference type="SUPFAM" id="SSF55874">
    <property type="entry name" value="ATPase domain of HSP90 chaperone/DNA topoisomerase II/histidine kinase"/>
    <property type="match status" value="1"/>
</dbReference>
<dbReference type="GO" id="GO:0000712">
    <property type="term" value="P:resolution of meiotic recombination intermediates"/>
    <property type="evidence" value="ECO:0007669"/>
    <property type="project" value="TreeGrafter"/>
</dbReference>
<dbReference type="InterPro" id="IPR013506">
    <property type="entry name" value="Topo_IIA_bsu_dom2"/>
</dbReference>
<evidence type="ECO:0000256" key="12">
    <source>
        <dbReference type="ARBA" id="ARBA00023235"/>
    </source>
</evidence>
<dbReference type="Gene3D" id="3.90.199.10">
    <property type="entry name" value="Topoisomerase II, domain 5"/>
    <property type="match status" value="1"/>
</dbReference>
<dbReference type="SMART" id="SM00434">
    <property type="entry name" value="TOP4c"/>
    <property type="match status" value="1"/>
</dbReference>
<dbReference type="AlphaFoldDB" id="A0A6C0K8L5"/>
<feature type="domain" description="Toprim" evidence="13">
    <location>
        <begin position="476"/>
        <end position="590"/>
    </location>
</feature>
<dbReference type="InterPro" id="IPR031660">
    <property type="entry name" value="TOPRIM_C"/>
</dbReference>
<dbReference type="Pfam" id="PF00204">
    <property type="entry name" value="DNA_gyraseB"/>
    <property type="match status" value="1"/>
</dbReference>
<comment type="cofactor">
    <cofactor evidence="3">
        <name>Mg(2+)</name>
        <dbReference type="ChEBI" id="CHEBI:18420"/>
    </cofactor>
</comment>
<dbReference type="PROSITE" id="PS52040">
    <property type="entry name" value="TOPO_IIA"/>
    <property type="match status" value="1"/>
</dbReference>
<keyword evidence="7" id="KW-0547">Nucleotide-binding</keyword>
<dbReference type="FunFam" id="3.90.199.10:FF:000002">
    <property type="entry name" value="DNA topoisomerase 2"/>
    <property type="match status" value="1"/>
</dbReference>
<dbReference type="InterPro" id="IPR013758">
    <property type="entry name" value="Topo_IIA_A/C_ab"/>
</dbReference>
<dbReference type="Pfam" id="PF16898">
    <property type="entry name" value="TOPRIM_C"/>
    <property type="match status" value="1"/>
</dbReference>
<evidence type="ECO:0000256" key="6">
    <source>
        <dbReference type="ARBA" id="ARBA00022723"/>
    </source>
</evidence>
<evidence type="ECO:0000256" key="5">
    <source>
        <dbReference type="ARBA" id="ARBA00012895"/>
    </source>
</evidence>
<evidence type="ECO:0000256" key="2">
    <source>
        <dbReference type="ARBA" id="ARBA00001913"/>
    </source>
</evidence>
<dbReference type="InterPro" id="IPR020568">
    <property type="entry name" value="Ribosomal_Su5_D2-typ_SF"/>
</dbReference>
<dbReference type="Gene3D" id="1.10.268.10">
    <property type="entry name" value="Topoisomerase, domain 3"/>
    <property type="match status" value="1"/>
</dbReference>
<dbReference type="Gene3D" id="3.30.230.10">
    <property type="match status" value="1"/>
</dbReference>
<dbReference type="InterPro" id="IPR001154">
    <property type="entry name" value="TopoII_euk"/>
</dbReference>
<organism evidence="15">
    <name type="scientific">viral metagenome</name>
    <dbReference type="NCBI Taxonomy" id="1070528"/>
    <lineage>
        <taxon>unclassified sequences</taxon>
        <taxon>metagenomes</taxon>
        <taxon>organismal metagenomes</taxon>
    </lineage>
</organism>
<dbReference type="InterPro" id="IPR013757">
    <property type="entry name" value="Topo_IIA_A_a_sf"/>
</dbReference>
<dbReference type="Pfam" id="PF01751">
    <property type="entry name" value="Toprim"/>
    <property type="match status" value="1"/>
</dbReference>
<dbReference type="EC" id="5.6.2.2" evidence="5"/>
<dbReference type="PROSITE" id="PS50880">
    <property type="entry name" value="TOPRIM"/>
    <property type="match status" value="1"/>
</dbReference>
<keyword evidence="12" id="KW-0413">Isomerase</keyword>
<dbReference type="InterPro" id="IPR050634">
    <property type="entry name" value="DNA_Topoisomerase_II"/>
</dbReference>
<sequence>MPVKKSVPVAVAPAANATSADANDIAGSSSASVPVATAPSSAIKKVEDKYKKYELLEHILALPDTYIGSIEPQKITSYIYDEETKKMRSDELTYIPGLLKIFDEVIVNAIDHSMRLRADEAKGKEDIKQVKNIKVSIDKESGRITILNDGNGVDIKKHSSYGDLWIPELIFGELLTSTNYDKGEEKIWGGKNGYGSKLTNIFSKEFVIETVDHHTKKIYTQTFTDNMTKRTKADVKASSKAPYTQISFVPDYEKFGMKGMSDDIYKLFNRRVIDACATTPKDVSVYFNGEKLMIKDFEKYCELFLDKKEQPFVYEAAGERWEVVASISGSGSFEFLSFVNGINTIKGGKHIEYITNMITKNLVDMTLAKKKKTVKTQHIKDNLFVFVKALIVNPSFDSQSKETLTTPVAKFGSKCELSEKFYDKLFKVGIVDKALSITEFYDKKKLVKTDGKKISRIIVPKLDDANLAGTKDSASCTIIFTEGDSAKTMAISGLSVIGRDKYGVFPLRGKILNVKDATLQKITDNHEITAIKKILGLEQNKKYTDISQLRYGSIMIMTDQDHDGSHIKGLIFNIFQSMWHELYEIPGFLTSMLTPIIKATNNRVSSGGGAADVIEFYNMTDYERWSETDIAKNGSWKIKYYKGLGTSNDQEAKEYFKNMKKITYKYDDNADEVIDLAFNKKRADDRKDWLANYDKDDVLDYTNMEVDFKTFVDKDLIHFSNRDLQRSINHICDGLKESTRKILFACFKRRLYTNEIKVAQLSGYVSEVSAYHHGEASLQQAIVGMAQIYVGTNNINLLAPNGQFGSRCQGGQDASSARYIFTLLSKLTKLIFKEEDNNILNYQDDDGQQIEPEFYIPVIPMVLVNGGIGIGTGYSTNIPQFNPTEIIAACKFICKAIKLAELNGDSEDGMDNIYETIDILDIDDLVPYYLGFNGTIKKTENNSYVSTGIYKWVNDETVEITELPIGTWTEDYKDFLELMITNGANNLKYIENHYTSKNVKFVLHFNGNARETLGDKFDTIFKMSSSKNLSINNIHLFNKNGSIQKYDNTTEIIKEWSKTRILKYFERKEYQIKILEKDYLVLSAKIRFILDVISGNIQIMNKKLAEIAKRLVELKYPRINTDGDASDASDAVDEVDTNDKNIKDFNYLLRMPISQLTYDRKIILEKEVDELSTNLKNLRNKRIEDLWMADLTALEDAWNEHRDATLKDYDNDRKGIVEPKATKKKAKK</sequence>
<dbReference type="Gene3D" id="3.30.565.10">
    <property type="entry name" value="Histidine kinase-like ATPase, C-terminal domain"/>
    <property type="match status" value="1"/>
</dbReference>
<proteinExistence type="inferred from homology"/>
<evidence type="ECO:0000256" key="11">
    <source>
        <dbReference type="ARBA" id="ARBA00023125"/>
    </source>
</evidence>
<keyword evidence="10" id="KW-0799">Topoisomerase</keyword>
<evidence type="ECO:0000256" key="9">
    <source>
        <dbReference type="ARBA" id="ARBA00022842"/>
    </source>
</evidence>
<dbReference type="Gene3D" id="3.40.50.670">
    <property type="match status" value="1"/>
</dbReference>
<dbReference type="InterPro" id="IPR001241">
    <property type="entry name" value="Topo_IIA"/>
</dbReference>
<evidence type="ECO:0000259" key="13">
    <source>
        <dbReference type="PROSITE" id="PS50880"/>
    </source>
</evidence>
<dbReference type="FunFam" id="3.30.1490.30:FF:000001">
    <property type="entry name" value="DNA topoisomerase 2"/>
    <property type="match status" value="1"/>
</dbReference>
<dbReference type="GO" id="GO:0005634">
    <property type="term" value="C:nucleus"/>
    <property type="evidence" value="ECO:0007669"/>
    <property type="project" value="TreeGrafter"/>
</dbReference>
<accession>A0A6C0K8L5</accession>
<protein>
    <recommendedName>
        <fullName evidence="5">DNA topoisomerase (ATP-hydrolyzing)</fullName>
        <ecNumber evidence="5">5.6.2.2</ecNumber>
    </recommendedName>
</protein>
<dbReference type="Pfam" id="PF00521">
    <property type="entry name" value="DNA_topoisoIV"/>
    <property type="match status" value="1"/>
</dbReference>
<dbReference type="GO" id="GO:0006265">
    <property type="term" value="P:DNA topological change"/>
    <property type="evidence" value="ECO:0007669"/>
    <property type="project" value="InterPro"/>
</dbReference>
<dbReference type="EMBL" id="MN740821">
    <property type="protein sequence ID" value="QHU13501.1"/>
    <property type="molecule type" value="Genomic_DNA"/>
</dbReference>
<reference evidence="15" key="1">
    <citation type="journal article" date="2020" name="Nature">
        <title>Giant virus diversity and host interactions through global metagenomics.</title>
        <authorList>
            <person name="Schulz F."/>
            <person name="Roux S."/>
            <person name="Paez-Espino D."/>
            <person name="Jungbluth S."/>
            <person name="Walsh D.A."/>
            <person name="Denef V.J."/>
            <person name="McMahon K.D."/>
            <person name="Konstantinidis K.T."/>
            <person name="Eloe-Fadrosh E.A."/>
            <person name="Kyrpides N.C."/>
            <person name="Woyke T."/>
        </authorList>
    </citation>
    <scope>NUCLEOTIDE SEQUENCE</scope>
    <source>
        <strain evidence="15">GVMAG-S-1101178-73</strain>
    </source>
</reference>
<dbReference type="GO" id="GO:0046872">
    <property type="term" value="F:metal ion binding"/>
    <property type="evidence" value="ECO:0007669"/>
    <property type="project" value="UniProtKB-KW"/>
</dbReference>
<keyword evidence="6" id="KW-0479">Metal-binding</keyword>
<keyword evidence="11" id="KW-0238">DNA-binding</keyword>